<dbReference type="Proteomes" id="UP001391051">
    <property type="component" value="Unassembled WGS sequence"/>
</dbReference>
<reference evidence="1 2" key="1">
    <citation type="submission" date="2023-01" db="EMBL/GenBank/DDBJ databases">
        <title>Analysis of 21 Apiospora genomes using comparative genomics revels a genus with tremendous synthesis potential of carbohydrate active enzymes and secondary metabolites.</title>
        <authorList>
            <person name="Sorensen T."/>
        </authorList>
    </citation>
    <scope>NUCLEOTIDE SEQUENCE [LARGE SCALE GENOMIC DNA]</scope>
    <source>
        <strain evidence="1 2">CBS 24483</strain>
    </source>
</reference>
<keyword evidence="2" id="KW-1185">Reference proteome</keyword>
<accession>A0ABR1QP02</accession>
<sequence>MGDLPLHPSTSHGEPRPKPVGVLDLPFDILHLIFDEFRTTPDTWPEERMARRQTTRALRQVCQRFCTAATPFLFDTVTIRLEAASARRAEAFLTQNPLLAASVHHVVVSLACRDPVQARDLAAFTRAREQDLGRMLCWYDRSWKDSLYGRDKEARGEVFGVVNEDDIYESRLDRGERDWFSPEAAECFRNYHRIVNAWKEIRKEEPSESTREDGGDSGDAGHNICAAAGGFVGEETDRDKALHTYRQLLREAHELYGQKYQEQLEFIESGSFPQTVGRCLAKMRQEGLQLTVTHEPGLRPLNGSGQPHDAAWYINDNERLLWALSTPHYWHHFATDPSEGMAVPAVRLLTEIPLACYQAGAPVKSLDIKCFPAAGRYSDLFPLSPKLPSLQEWAAELRAACQRLECFKFNPHGGGVPQALLEHASALDGVYIDTFLFAMIAGPKLEDVTLCMQALTFTVAGDAVDDQGNYDLGPILASAAGQWTHARKLFLSSFCLTQPDLETMYQRLAVGALEQIVFCGVRLRPAPDGGETSWAGALDILREQLMRRPGGKPVSDLDFAFFSGGEIDDICAEVERRRPQEDIDRDWIEGKICPFSLEIQCNIQTLAQCYVVGDARVAENPLRGDRQRLYARITDRKEMDQLC</sequence>
<comment type="caution">
    <text evidence="1">The sequence shown here is derived from an EMBL/GenBank/DDBJ whole genome shotgun (WGS) entry which is preliminary data.</text>
</comment>
<gene>
    <name evidence="1" type="ORF">PG986_002491</name>
</gene>
<evidence type="ECO:0000313" key="1">
    <source>
        <dbReference type="EMBL" id="KAK7961666.1"/>
    </source>
</evidence>
<organism evidence="1 2">
    <name type="scientific">Apiospora aurea</name>
    <dbReference type="NCBI Taxonomy" id="335848"/>
    <lineage>
        <taxon>Eukaryota</taxon>
        <taxon>Fungi</taxon>
        <taxon>Dikarya</taxon>
        <taxon>Ascomycota</taxon>
        <taxon>Pezizomycotina</taxon>
        <taxon>Sordariomycetes</taxon>
        <taxon>Xylariomycetidae</taxon>
        <taxon>Amphisphaeriales</taxon>
        <taxon>Apiosporaceae</taxon>
        <taxon>Apiospora</taxon>
    </lineage>
</organism>
<proteinExistence type="predicted"/>
<protein>
    <submittedName>
        <fullName evidence="1">3-ketoacyl-CoA reductase</fullName>
    </submittedName>
</protein>
<evidence type="ECO:0000313" key="2">
    <source>
        <dbReference type="Proteomes" id="UP001391051"/>
    </source>
</evidence>
<name>A0ABR1QP02_9PEZI</name>
<dbReference type="GeneID" id="92071775"/>
<dbReference type="EMBL" id="JAQQWE010000002">
    <property type="protein sequence ID" value="KAK7961666.1"/>
    <property type="molecule type" value="Genomic_DNA"/>
</dbReference>
<dbReference type="RefSeq" id="XP_066703777.1">
    <property type="nucleotide sequence ID" value="XM_066838713.1"/>
</dbReference>